<dbReference type="AlphaFoldDB" id="A0AAD1DBR5"/>
<gene>
    <name evidence="1" type="ORF">HPATCC43504_00964</name>
</gene>
<evidence type="ECO:0000313" key="1">
    <source>
        <dbReference type="EMBL" id="BBI22899.1"/>
    </source>
</evidence>
<organism evidence="1 2">
    <name type="scientific">Helicobacter pylori</name>
    <name type="common">Campylobacter pylori</name>
    <dbReference type="NCBI Taxonomy" id="210"/>
    <lineage>
        <taxon>Bacteria</taxon>
        <taxon>Pseudomonadati</taxon>
        <taxon>Campylobacterota</taxon>
        <taxon>Epsilonproteobacteria</taxon>
        <taxon>Campylobacterales</taxon>
        <taxon>Helicobacteraceae</taxon>
        <taxon>Helicobacter</taxon>
    </lineage>
</organism>
<name>A0AAD1DBR5_HELPX</name>
<dbReference type="EMBL" id="AP017632">
    <property type="protein sequence ID" value="BBI22899.1"/>
    <property type="molecule type" value="Genomic_DNA"/>
</dbReference>
<dbReference type="Proteomes" id="UP000289281">
    <property type="component" value="Chromosome"/>
</dbReference>
<proteinExistence type="predicted"/>
<sequence length="60" mass="6510">MPLPFILGGIALTVAGYGVKKGIDAKNTNDKAKTYSKKLSLRSLVANWLLQGLARKNSMF</sequence>
<accession>A0AAD1DBR5</accession>
<evidence type="ECO:0000313" key="2">
    <source>
        <dbReference type="Proteomes" id="UP000289281"/>
    </source>
</evidence>
<protein>
    <submittedName>
        <fullName evidence="1">Uncharacterized protein</fullName>
    </submittedName>
</protein>
<reference evidence="1 2" key="1">
    <citation type="submission" date="2016-08" db="EMBL/GenBank/DDBJ databases">
        <title>Whole genome shotgun sequence of Helicobacter pylori strain ATCC43504.</title>
        <authorList>
            <person name="Mimuro H."/>
            <person name="Ogura Y."/>
            <person name="Katsura K."/>
            <person name="Hayashi T."/>
        </authorList>
    </citation>
    <scope>NUCLEOTIDE SEQUENCE [LARGE SCALE GENOMIC DNA]</scope>
    <source>
        <strain evidence="2">ATCC 43504</strain>
    </source>
</reference>